<dbReference type="PANTHER" id="PTHR43479:SF7">
    <property type="entry name" value="TETR-FAMILY TRANSCRIPTIONAL REGULATOR"/>
    <property type="match status" value="1"/>
</dbReference>
<protein>
    <submittedName>
        <fullName evidence="4">Transcriptional regulator</fullName>
    </submittedName>
</protein>
<dbReference type="InterPro" id="IPR050624">
    <property type="entry name" value="HTH-type_Tx_Regulator"/>
</dbReference>
<dbReference type="Pfam" id="PF14278">
    <property type="entry name" value="TetR_C_8"/>
    <property type="match status" value="1"/>
</dbReference>
<feature type="domain" description="HTH tetR-type" evidence="3">
    <location>
        <begin position="11"/>
        <end position="71"/>
    </location>
</feature>
<gene>
    <name evidence="4" type="primary">yxcB</name>
    <name evidence="4" type="ORF">Atai01_33020</name>
</gene>
<evidence type="ECO:0000256" key="2">
    <source>
        <dbReference type="PROSITE-ProRule" id="PRU00335"/>
    </source>
</evidence>
<evidence type="ECO:0000259" key="3">
    <source>
        <dbReference type="PROSITE" id="PS50977"/>
    </source>
</evidence>
<dbReference type="AlphaFoldDB" id="A0A9W6VCY7"/>
<dbReference type="RefSeq" id="WP_285487401.1">
    <property type="nucleotide sequence ID" value="NZ_BSTI01000006.1"/>
</dbReference>
<keyword evidence="1 2" id="KW-0238">DNA-binding</keyword>
<comment type="caution">
    <text evidence="4">The sequence shown here is derived from an EMBL/GenBank/DDBJ whole genome shotgun (WGS) entry which is preliminary data.</text>
</comment>
<evidence type="ECO:0000256" key="1">
    <source>
        <dbReference type="ARBA" id="ARBA00023125"/>
    </source>
</evidence>
<dbReference type="PANTHER" id="PTHR43479">
    <property type="entry name" value="ACREF/ENVCD OPERON REPRESSOR-RELATED"/>
    <property type="match status" value="1"/>
</dbReference>
<evidence type="ECO:0000313" key="4">
    <source>
        <dbReference type="EMBL" id="GLY66683.1"/>
    </source>
</evidence>
<dbReference type="Pfam" id="PF00440">
    <property type="entry name" value="TetR_N"/>
    <property type="match status" value="1"/>
</dbReference>
<organism evidence="4 5">
    <name type="scientific">Amycolatopsis taiwanensis</name>
    <dbReference type="NCBI Taxonomy" id="342230"/>
    <lineage>
        <taxon>Bacteria</taxon>
        <taxon>Bacillati</taxon>
        <taxon>Actinomycetota</taxon>
        <taxon>Actinomycetes</taxon>
        <taxon>Pseudonocardiales</taxon>
        <taxon>Pseudonocardiaceae</taxon>
        <taxon>Amycolatopsis</taxon>
    </lineage>
</organism>
<dbReference type="SUPFAM" id="SSF46689">
    <property type="entry name" value="Homeodomain-like"/>
    <property type="match status" value="1"/>
</dbReference>
<proteinExistence type="predicted"/>
<keyword evidence="5" id="KW-1185">Reference proteome</keyword>
<dbReference type="EMBL" id="BSTI01000006">
    <property type="protein sequence ID" value="GLY66683.1"/>
    <property type="molecule type" value="Genomic_DNA"/>
</dbReference>
<reference evidence="4" key="1">
    <citation type="submission" date="2023-03" db="EMBL/GenBank/DDBJ databases">
        <title>Amycolatopsis taiwanensis NBRC 103393.</title>
        <authorList>
            <person name="Ichikawa N."/>
            <person name="Sato H."/>
            <person name="Tonouchi N."/>
        </authorList>
    </citation>
    <scope>NUCLEOTIDE SEQUENCE</scope>
    <source>
        <strain evidence="4">NBRC 103393</strain>
    </source>
</reference>
<dbReference type="Proteomes" id="UP001165136">
    <property type="component" value="Unassembled WGS sequence"/>
</dbReference>
<accession>A0A9W6VCY7</accession>
<dbReference type="PROSITE" id="PS50977">
    <property type="entry name" value="HTH_TETR_2"/>
    <property type="match status" value="1"/>
</dbReference>
<evidence type="ECO:0000313" key="5">
    <source>
        <dbReference type="Proteomes" id="UP001165136"/>
    </source>
</evidence>
<feature type="DNA-binding region" description="H-T-H motif" evidence="2">
    <location>
        <begin position="34"/>
        <end position="53"/>
    </location>
</feature>
<name>A0A9W6VCY7_9PSEU</name>
<dbReference type="InterPro" id="IPR009057">
    <property type="entry name" value="Homeodomain-like_sf"/>
</dbReference>
<dbReference type="GO" id="GO:0003677">
    <property type="term" value="F:DNA binding"/>
    <property type="evidence" value="ECO:0007669"/>
    <property type="project" value="UniProtKB-UniRule"/>
</dbReference>
<dbReference type="InterPro" id="IPR039532">
    <property type="entry name" value="TetR_C_Firmicutes"/>
</dbReference>
<dbReference type="Gene3D" id="1.10.357.10">
    <property type="entry name" value="Tetracycline Repressor, domain 2"/>
    <property type="match status" value="1"/>
</dbReference>
<dbReference type="InterPro" id="IPR001647">
    <property type="entry name" value="HTH_TetR"/>
</dbReference>
<sequence>MSQQAENVRVRRTRKLLREALVDLVEEHGFDRVTVGQITERAMVSRAAFYRNYRDKYHLVEQIFDEAIAALVGTVPDARLPQERLAGFFEHIADYDRLYRALLGKKGSPWFAARMRASLSELSTQHLDVPADDLVPTVLGAMLVETITWWLDHGRPVPPREIAVQASRLAVAAVTEASSWTR</sequence>